<organism evidence="1 2">
    <name type="scientific">Aliiruegeria haliotis</name>
    <dbReference type="NCBI Taxonomy" id="1280846"/>
    <lineage>
        <taxon>Bacteria</taxon>
        <taxon>Pseudomonadati</taxon>
        <taxon>Pseudomonadota</taxon>
        <taxon>Alphaproteobacteria</taxon>
        <taxon>Rhodobacterales</taxon>
        <taxon>Roseobacteraceae</taxon>
        <taxon>Aliiruegeria</taxon>
    </lineage>
</organism>
<dbReference type="EMBL" id="PVTD01000001">
    <property type="protein sequence ID" value="PRY26883.1"/>
    <property type="molecule type" value="Genomic_DNA"/>
</dbReference>
<accession>A0A2T0S0Q5</accession>
<dbReference type="Pfam" id="PF11927">
    <property type="entry name" value="HODM_asu-like"/>
    <property type="match status" value="1"/>
</dbReference>
<gene>
    <name evidence="1" type="ORF">CLV78_101987</name>
</gene>
<dbReference type="InterPro" id="IPR021848">
    <property type="entry name" value="HODM_asu-like"/>
</dbReference>
<keyword evidence="2" id="KW-1185">Reference proteome</keyword>
<dbReference type="AlphaFoldDB" id="A0A2T0S0Q5"/>
<dbReference type="Proteomes" id="UP000239480">
    <property type="component" value="Unassembled WGS sequence"/>
</dbReference>
<reference evidence="1 2" key="1">
    <citation type="submission" date="2018-03" db="EMBL/GenBank/DDBJ databases">
        <title>Genomic Encyclopedia of Archaeal and Bacterial Type Strains, Phase II (KMG-II): from individual species to whole genera.</title>
        <authorList>
            <person name="Goeker M."/>
        </authorList>
    </citation>
    <scope>NUCLEOTIDE SEQUENCE [LARGE SCALE GENOMIC DNA]</scope>
    <source>
        <strain evidence="1 2">DSM 29328</strain>
    </source>
</reference>
<protein>
    <submittedName>
        <fullName evidence="1">Uncharacterized protein DUF3445</fullName>
    </submittedName>
</protein>
<sequence>MTQTRPHHPPYLNRHVPNPPWMLPRAETLPGTVPFDPTDWLWVLDSYAGQMAERERLLAEQPEAVLQCAPGAEPAARELFDLVLSHLDSHPGFEPMGKRMRCPDGRLVDLDRDRPLPTLGRLVQEDFCILQKPEGGAEHLLTAAVLCFPASWTLAQKIGRPMLAIHVPVDIYDDRLAARVQRLLDGVQPGRPLTRSNALFYDDPALFQPRTEDDPRPVGGPVAPWFRSERQCLVRLPESGAVAFSIHTMLLERASMSAEQLAVLERRHAA</sequence>
<evidence type="ECO:0000313" key="1">
    <source>
        <dbReference type="EMBL" id="PRY26883.1"/>
    </source>
</evidence>
<proteinExistence type="predicted"/>
<evidence type="ECO:0000313" key="2">
    <source>
        <dbReference type="Proteomes" id="UP000239480"/>
    </source>
</evidence>
<dbReference type="RefSeq" id="WP_245924831.1">
    <property type="nucleotide sequence ID" value="NZ_PVTD01000001.1"/>
</dbReference>
<comment type="caution">
    <text evidence="1">The sequence shown here is derived from an EMBL/GenBank/DDBJ whole genome shotgun (WGS) entry which is preliminary data.</text>
</comment>
<name>A0A2T0S0Q5_9RHOB</name>